<dbReference type="InterPro" id="IPR052095">
    <property type="entry name" value="UNC-13_domain"/>
</dbReference>
<dbReference type="SUPFAM" id="SSF49562">
    <property type="entry name" value="C2 domain (Calcium/lipid-binding domain, CaLB)"/>
    <property type="match status" value="1"/>
</dbReference>
<evidence type="ECO:0000256" key="1">
    <source>
        <dbReference type="ARBA" id="ARBA00005823"/>
    </source>
</evidence>
<keyword evidence="6" id="KW-1185">Reference proteome</keyword>
<dbReference type="SMART" id="SM00239">
    <property type="entry name" value="C2"/>
    <property type="match status" value="1"/>
</dbReference>
<feature type="domain" description="C2" evidence="4">
    <location>
        <begin position="354"/>
        <end position="507"/>
    </location>
</feature>
<dbReference type="Gene3D" id="2.60.40.150">
    <property type="entry name" value="C2 domain"/>
    <property type="match status" value="1"/>
</dbReference>
<dbReference type="PANTHER" id="PTHR45999">
    <property type="entry name" value="UNC-13-4A, ISOFORM B"/>
    <property type="match status" value="1"/>
</dbReference>
<dbReference type="Proteomes" id="UP000827092">
    <property type="component" value="Unassembled WGS sequence"/>
</dbReference>
<dbReference type="CDD" id="cd00030">
    <property type="entry name" value="C2"/>
    <property type="match status" value="1"/>
</dbReference>
<gene>
    <name evidence="5" type="ORF">JTE90_007123</name>
</gene>
<evidence type="ECO:0000259" key="4">
    <source>
        <dbReference type="PROSITE" id="PS50004"/>
    </source>
</evidence>
<dbReference type="PANTHER" id="PTHR45999:SF4">
    <property type="entry name" value="UNC-13-4A, ISOFORM B"/>
    <property type="match status" value="1"/>
</dbReference>
<dbReference type="GO" id="GO:0006887">
    <property type="term" value="P:exocytosis"/>
    <property type="evidence" value="ECO:0007669"/>
    <property type="project" value="UniProtKB-KW"/>
</dbReference>
<accession>A0AAV6VQN2</accession>
<keyword evidence="3" id="KW-0175">Coiled coil</keyword>
<name>A0AAV6VQN2_9ARAC</name>
<dbReference type="AlphaFoldDB" id="A0AAV6VQN2"/>
<dbReference type="InterPro" id="IPR000008">
    <property type="entry name" value="C2_dom"/>
</dbReference>
<dbReference type="PRINTS" id="PR00360">
    <property type="entry name" value="C2DOMAIN"/>
</dbReference>
<dbReference type="GO" id="GO:0099503">
    <property type="term" value="C:secretory vesicle"/>
    <property type="evidence" value="ECO:0007669"/>
    <property type="project" value="TreeGrafter"/>
</dbReference>
<evidence type="ECO:0000256" key="2">
    <source>
        <dbReference type="ARBA" id="ARBA00022483"/>
    </source>
</evidence>
<organism evidence="5 6">
    <name type="scientific">Oedothorax gibbosus</name>
    <dbReference type="NCBI Taxonomy" id="931172"/>
    <lineage>
        <taxon>Eukaryota</taxon>
        <taxon>Metazoa</taxon>
        <taxon>Ecdysozoa</taxon>
        <taxon>Arthropoda</taxon>
        <taxon>Chelicerata</taxon>
        <taxon>Arachnida</taxon>
        <taxon>Araneae</taxon>
        <taxon>Araneomorphae</taxon>
        <taxon>Entelegynae</taxon>
        <taxon>Araneoidea</taxon>
        <taxon>Linyphiidae</taxon>
        <taxon>Erigoninae</taxon>
        <taxon>Oedothorax</taxon>
    </lineage>
</organism>
<dbReference type="PROSITE" id="PS50004">
    <property type="entry name" value="C2"/>
    <property type="match status" value="1"/>
</dbReference>
<keyword evidence="2" id="KW-0268">Exocytosis</keyword>
<sequence>MRRNYIYAKNVSSDSKLLNENDSDHQNSSIVRNNELESDIKILNEKNNNHFPGDKDRQYNGFSLSKSKGQLNLSFWKKKQPKTNKKKPQKINFIKASEEPLLVEIESSNFENQDLEDDSQNFSGNNLVSSNLENKDLKAAIKHLKRKHDDIQEVGQEVRLPNAKYDYHKEPPKNNEFTNWRFRTKTKLQDKDNQVHNSALASDQPLLSENVLSRSENNELISAYKSLNRKGIVVKEASSVVNILSYADNGHDKCTSKSKGLPNWRSRSNNHIRNIGKEFQRDYLAEAIYRAGYNLRYGQLQQIIQNEISEKYLKCLYIISFYTISNYCGKPSPASEEPNKLFTFLNKIIPLTPEDRAKCVSISRRIDPPPYVISLKVIEAKNLIALDANGLSDPYCKIWLKCKENDVKTTKTKKCTLNPEWNEMFQFQSVNLNRDVICFHLWDEDPVGLVQNLRQLSHVKTLQGCFHCCRDCMKGTSPCGRSTVDDFIGKTEIDIKNIYSEGVDQWLSLTDETGNPRQGEIHISIKFVVPKPKDTSDALKRHLLLTKFCLQHGLKLSDVNGLSITSWDHILNTSAQILLFQHSIQGSIDEFEDLVCKFVNVVNLAVQHISFDFGFLYNILRETHEITLYSSDNLSKNNLESIFHQAVESLYTICLHILSNLHSFDLTENDTKRTQFEFVLRCVKLCEEITKKNSNLISTLRTEIETWCNLKSEELINVKSEDRTKELKTFLLFLLEYQKAADKVLLSVFPEMTYTYITYDILDSTLVGTIKSIVCNLAGESEQATNGDKIAKKKAALKLCIILDTTSNYISERAKIPCSELKIGQFLKWFGVDTIQDWFKWKEDIITVKIEQIVTDDDLQSYLTSCGERYELHSKSAIAATDLIKNELFRLWKLVSSRDQPEFNFLFLRSLHNICMKYAEVLLGVIPMRNLNNSFKSGGKRKICAIANNLWSMSVFSSILVKQVGVYIRSDEELPCTKFVLQMICRILCRDLGYLVKPDLKQKMRQVVQSVSGREQEKNIRSFVGYLNRLLKVECGSDMAFEIRLLFINEVWKHVIEMTWQFRDQETDQVSYYESCTTRCLRCLSGCLGKNANVYEGLLVMLKETEKFCYLDREGSLKKFMWNYEYCSLKMDLQRLILLG</sequence>
<feature type="coiled-coil region" evidence="3">
    <location>
        <begin position="127"/>
        <end position="154"/>
    </location>
</feature>
<protein>
    <recommendedName>
        <fullName evidence="4">C2 domain-containing protein</fullName>
    </recommendedName>
</protein>
<reference evidence="5 6" key="1">
    <citation type="journal article" date="2022" name="Nat. Ecol. Evol.">
        <title>A masculinizing supergene underlies an exaggerated male reproductive morph in a spider.</title>
        <authorList>
            <person name="Hendrickx F."/>
            <person name="De Corte Z."/>
            <person name="Sonet G."/>
            <person name="Van Belleghem S.M."/>
            <person name="Kostlbacher S."/>
            <person name="Vangestel C."/>
        </authorList>
    </citation>
    <scope>NUCLEOTIDE SEQUENCE [LARGE SCALE GENOMIC DNA]</scope>
    <source>
        <strain evidence="5">W744_W776</strain>
    </source>
</reference>
<evidence type="ECO:0000256" key="3">
    <source>
        <dbReference type="SAM" id="Coils"/>
    </source>
</evidence>
<dbReference type="InterPro" id="IPR035892">
    <property type="entry name" value="C2_domain_sf"/>
</dbReference>
<evidence type="ECO:0000313" key="6">
    <source>
        <dbReference type="Proteomes" id="UP000827092"/>
    </source>
</evidence>
<comment type="caution">
    <text evidence="5">The sequence shown here is derived from an EMBL/GenBank/DDBJ whole genome shotgun (WGS) entry which is preliminary data.</text>
</comment>
<dbReference type="EMBL" id="JAFNEN010000035">
    <property type="protein sequence ID" value="KAG8198820.1"/>
    <property type="molecule type" value="Genomic_DNA"/>
</dbReference>
<evidence type="ECO:0000313" key="5">
    <source>
        <dbReference type="EMBL" id="KAG8198820.1"/>
    </source>
</evidence>
<proteinExistence type="inferred from homology"/>
<dbReference type="Pfam" id="PF00168">
    <property type="entry name" value="C2"/>
    <property type="match status" value="1"/>
</dbReference>
<comment type="similarity">
    <text evidence="1">Belongs to the unc-13 family.</text>
</comment>